<evidence type="ECO:0000313" key="2">
    <source>
        <dbReference type="EMBL" id="QEC79509.1"/>
    </source>
</evidence>
<dbReference type="EMBL" id="CP042437">
    <property type="protein sequence ID" value="QEC79509.1"/>
    <property type="molecule type" value="Genomic_DNA"/>
</dbReference>
<feature type="chain" id="PRO_5023044586" evidence="1">
    <location>
        <begin position="19"/>
        <end position="259"/>
    </location>
</feature>
<keyword evidence="3" id="KW-1185">Reference proteome</keyword>
<dbReference type="RefSeq" id="WP_147059179.1">
    <property type="nucleotide sequence ID" value="NZ_CP042437.1"/>
</dbReference>
<dbReference type="KEGG" id="mgk:FSB76_27465"/>
<dbReference type="OrthoDB" id="370098at2"/>
<name>A0A5B8W7A7_9SPHI</name>
<dbReference type="GO" id="GO:0005975">
    <property type="term" value="P:carbohydrate metabolic process"/>
    <property type="evidence" value="ECO:0007669"/>
    <property type="project" value="UniProtKB-ARBA"/>
</dbReference>
<keyword evidence="2" id="KW-0378">Hydrolase</keyword>
<dbReference type="PROSITE" id="PS51257">
    <property type="entry name" value="PROKAR_LIPOPROTEIN"/>
    <property type="match status" value="1"/>
</dbReference>
<dbReference type="CDD" id="cd00413">
    <property type="entry name" value="Glyco_hydrolase_16"/>
    <property type="match status" value="1"/>
</dbReference>
<dbReference type="Gene3D" id="2.60.120.200">
    <property type="match status" value="1"/>
</dbReference>
<reference evidence="2 3" key="1">
    <citation type="journal article" date="2013" name="J. Microbiol.">
        <title>Mucilaginibacter ginsenosidivorax sp. nov., with ginsenoside converting activity isolated from sediment.</title>
        <authorList>
            <person name="Kim J.K."/>
            <person name="Choi T.E."/>
            <person name="Liu Q.M."/>
            <person name="Park H.Y."/>
            <person name="Yi T.H."/>
            <person name="Yoon M.H."/>
            <person name="Kim S.C."/>
            <person name="Im W.T."/>
        </authorList>
    </citation>
    <scope>NUCLEOTIDE SEQUENCE [LARGE SCALE GENOMIC DNA]</scope>
    <source>
        <strain evidence="2 3">KHI28</strain>
    </source>
</reference>
<gene>
    <name evidence="2" type="ORF">FSB76_27465</name>
</gene>
<organism evidence="2 3">
    <name type="scientific">Mucilaginibacter ginsenosidivorax</name>
    <dbReference type="NCBI Taxonomy" id="862126"/>
    <lineage>
        <taxon>Bacteria</taxon>
        <taxon>Pseudomonadati</taxon>
        <taxon>Bacteroidota</taxon>
        <taxon>Sphingobacteriia</taxon>
        <taxon>Sphingobacteriales</taxon>
        <taxon>Sphingobacteriaceae</taxon>
        <taxon>Mucilaginibacter</taxon>
    </lineage>
</organism>
<accession>A0A5B8W7A7</accession>
<dbReference type="SUPFAM" id="SSF49899">
    <property type="entry name" value="Concanavalin A-like lectins/glucanases"/>
    <property type="match status" value="1"/>
</dbReference>
<evidence type="ECO:0000313" key="3">
    <source>
        <dbReference type="Proteomes" id="UP000321362"/>
    </source>
</evidence>
<evidence type="ECO:0000256" key="1">
    <source>
        <dbReference type="SAM" id="SignalP"/>
    </source>
</evidence>
<dbReference type="Proteomes" id="UP000321362">
    <property type="component" value="Chromosome"/>
</dbReference>
<dbReference type="InterPro" id="IPR013320">
    <property type="entry name" value="ConA-like_dom_sf"/>
</dbReference>
<feature type="signal peptide" evidence="1">
    <location>
        <begin position="1"/>
        <end position="18"/>
    </location>
</feature>
<dbReference type="AlphaFoldDB" id="A0A5B8W7A7"/>
<proteinExistence type="predicted"/>
<protein>
    <submittedName>
        <fullName evidence="2">Glycoside hydrolase family 16 protein</fullName>
    </submittedName>
</protein>
<keyword evidence="1" id="KW-0732">Signal</keyword>
<dbReference type="GO" id="GO:0004553">
    <property type="term" value="F:hydrolase activity, hydrolyzing O-glycosyl compounds"/>
    <property type="evidence" value="ECO:0007669"/>
    <property type="project" value="UniProtKB-ARBA"/>
</dbReference>
<sequence length="259" mass="28402">MKKMFLVLLAAVMVTACKKESSNVQSSSKAAVVTKQKAVNSTLSFAGYTWVVSAPSGQVSPGPNYWNGSNAWVDANGWLHLKIAKNASNNHWECAEVYTTASLGYGTYQWQVEGTLGSFDKNIVFGMYNYSGNDGHDEMDIEIARWGNAAWDNLNYTIWPATGVTGSPGSTTHSFTTPNGTYTTHRFKRTSSSVKLQSLYGFQDGDANQFQTDTFNTPGTSISTLSMPVHINLWLFNGYAPSDNQPVEVIIHSFKFTAL</sequence>